<dbReference type="Proteomes" id="UP000070544">
    <property type="component" value="Unassembled WGS sequence"/>
</dbReference>
<reference evidence="2 3" key="1">
    <citation type="journal article" date="2015" name="Genome Biol. Evol.">
        <title>Phylogenomic analyses indicate that early fungi evolved digesting cell walls of algal ancestors of land plants.</title>
        <authorList>
            <person name="Chang Y."/>
            <person name="Wang S."/>
            <person name="Sekimoto S."/>
            <person name="Aerts A.L."/>
            <person name="Choi C."/>
            <person name="Clum A."/>
            <person name="LaButti K.M."/>
            <person name="Lindquist E.A."/>
            <person name="Yee Ngan C."/>
            <person name="Ohm R.A."/>
            <person name="Salamov A.A."/>
            <person name="Grigoriev I.V."/>
            <person name="Spatafora J.W."/>
            <person name="Berbee M.L."/>
        </authorList>
    </citation>
    <scope>NUCLEOTIDE SEQUENCE [LARGE SCALE GENOMIC DNA]</scope>
    <source>
        <strain evidence="2 3">JEL478</strain>
    </source>
</reference>
<dbReference type="AlphaFoldDB" id="A0A139AZ77"/>
<feature type="region of interest" description="Disordered" evidence="1">
    <location>
        <begin position="109"/>
        <end position="193"/>
    </location>
</feature>
<accession>A0A139AZ77</accession>
<evidence type="ECO:0000313" key="3">
    <source>
        <dbReference type="Proteomes" id="UP000070544"/>
    </source>
</evidence>
<keyword evidence="3" id="KW-1185">Reference proteome</keyword>
<feature type="compositionally biased region" description="Low complexity" evidence="1">
    <location>
        <begin position="167"/>
        <end position="191"/>
    </location>
</feature>
<dbReference type="OrthoDB" id="10629617at2759"/>
<dbReference type="EMBL" id="KQ965731">
    <property type="protein sequence ID" value="KXS22062.1"/>
    <property type="molecule type" value="Genomic_DNA"/>
</dbReference>
<organism evidence="2 3">
    <name type="scientific">Gonapodya prolifera (strain JEL478)</name>
    <name type="common">Monoblepharis prolifera</name>
    <dbReference type="NCBI Taxonomy" id="1344416"/>
    <lineage>
        <taxon>Eukaryota</taxon>
        <taxon>Fungi</taxon>
        <taxon>Fungi incertae sedis</taxon>
        <taxon>Chytridiomycota</taxon>
        <taxon>Chytridiomycota incertae sedis</taxon>
        <taxon>Monoblepharidomycetes</taxon>
        <taxon>Monoblepharidales</taxon>
        <taxon>Gonapodyaceae</taxon>
        <taxon>Gonapodya</taxon>
    </lineage>
</organism>
<evidence type="ECO:0000313" key="2">
    <source>
        <dbReference type="EMBL" id="KXS22062.1"/>
    </source>
</evidence>
<protein>
    <submittedName>
        <fullName evidence="2">Uncharacterized protein</fullName>
    </submittedName>
</protein>
<feature type="region of interest" description="Disordered" evidence="1">
    <location>
        <begin position="270"/>
        <end position="336"/>
    </location>
</feature>
<name>A0A139AZ77_GONPJ</name>
<feature type="compositionally biased region" description="Low complexity" evidence="1">
    <location>
        <begin position="322"/>
        <end position="336"/>
    </location>
</feature>
<evidence type="ECO:0000256" key="1">
    <source>
        <dbReference type="SAM" id="MobiDB-lite"/>
    </source>
</evidence>
<proteinExistence type="predicted"/>
<feature type="compositionally biased region" description="Polar residues" evidence="1">
    <location>
        <begin position="277"/>
        <end position="288"/>
    </location>
</feature>
<gene>
    <name evidence="2" type="ORF">M427DRAFT_26723</name>
</gene>
<sequence length="382" mass="40951">MQSDAQLADSSHRLLATLLVRTIPLCDASLNRALARLDALTNLYDQMASIMGTLRFTETGARDGEKRDAGLEMLVSQFPNLLTRLLGKVRLSVERTAWTLLSDDLGLQGGVDAPGLVSNPSEAPPEERDDVQEHQIEDVNGGEGAEESPSPSRRTARPHSSARPNSDSKSAATASRSSALSARPTASSTSTDLPSLAHLHARLLNIHRRALPLLRRAQDTSSPAMYSGPTSIDPVDSLTWTIAIASHEATRIHEKVELARLAVQGCFGVGQGHGSKDSSQGNKSNTGKLKTHRLGHVSEDSSHGNNGNADKLKTHRSPSPSPSLSSDSTSTSSASSNPFDYSALRLQFTEPRAPDLATLLEYARDRYRVMEKGAALERAGVI</sequence>